<keyword evidence="3" id="KW-1185">Reference proteome</keyword>
<sequence>MKGRYLIMDNAPIHKSEDIAKYIISRGYCYAYLPSYSLELNTIEQFWSVAKSKVKHNGLLEKEMLMTRISEASNSLKVNDFKGFVRHSYKCLAKCRNRE</sequence>
<evidence type="ECO:0000259" key="1">
    <source>
        <dbReference type="Pfam" id="PF13358"/>
    </source>
</evidence>
<reference evidence="2 3" key="1">
    <citation type="journal article" date="2016" name="Proc. Natl. Acad. Sci. U.S.A.">
        <title>Lipid metabolic changes in an early divergent fungus govern the establishment of a mutualistic symbiosis with endobacteria.</title>
        <authorList>
            <person name="Lastovetsky O.A."/>
            <person name="Gaspar M.L."/>
            <person name="Mondo S.J."/>
            <person name="LaButti K.M."/>
            <person name="Sandor L."/>
            <person name="Grigoriev I.V."/>
            <person name="Henry S.A."/>
            <person name="Pawlowska T.E."/>
        </authorList>
    </citation>
    <scope>NUCLEOTIDE SEQUENCE [LARGE SCALE GENOMIC DNA]</scope>
    <source>
        <strain evidence="2 3">ATCC 52813</strain>
    </source>
</reference>
<gene>
    <name evidence="2" type="ORF">RHIMIDRAFT_301506</name>
</gene>
<dbReference type="PANTHER" id="PTHR46564:SF1">
    <property type="entry name" value="TRANSPOSASE"/>
    <property type="match status" value="1"/>
</dbReference>
<dbReference type="PANTHER" id="PTHR46564">
    <property type="entry name" value="TRANSPOSASE"/>
    <property type="match status" value="1"/>
</dbReference>
<evidence type="ECO:0000313" key="2">
    <source>
        <dbReference type="EMBL" id="PHZ08621.1"/>
    </source>
</evidence>
<dbReference type="RefSeq" id="XP_023462329.1">
    <property type="nucleotide sequence ID" value="XM_023614368.1"/>
</dbReference>
<dbReference type="Gene3D" id="3.30.420.10">
    <property type="entry name" value="Ribonuclease H-like superfamily/Ribonuclease H"/>
    <property type="match status" value="1"/>
</dbReference>
<proteinExistence type="predicted"/>
<dbReference type="EMBL" id="KZ303863">
    <property type="protein sequence ID" value="PHZ08621.1"/>
    <property type="molecule type" value="Genomic_DNA"/>
</dbReference>
<protein>
    <recommendedName>
        <fullName evidence="1">Tc1-like transposase DDE domain-containing protein</fullName>
    </recommendedName>
</protein>
<name>A0A2G4SIP3_RHIZD</name>
<feature type="domain" description="Tc1-like transposase DDE" evidence="1">
    <location>
        <begin position="4"/>
        <end position="58"/>
    </location>
</feature>
<dbReference type="InterPro" id="IPR038717">
    <property type="entry name" value="Tc1-like_DDE_dom"/>
</dbReference>
<evidence type="ECO:0000313" key="3">
    <source>
        <dbReference type="Proteomes" id="UP000242254"/>
    </source>
</evidence>
<feature type="non-terminal residue" evidence="2">
    <location>
        <position position="99"/>
    </location>
</feature>
<dbReference type="GO" id="GO:0003676">
    <property type="term" value="F:nucleic acid binding"/>
    <property type="evidence" value="ECO:0007669"/>
    <property type="project" value="InterPro"/>
</dbReference>
<dbReference type="Pfam" id="PF13358">
    <property type="entry name" value="DDE_3"/>
    <property type="match status" value="1"/>
</dbReference>
<dbReference type="STRING" id="1340429.A0A2G4SIP3"/>
<dbReference type="AlphaFoldDB" id="A0A2G4SIP3"/>
<dbReference type="Proteomes" id="UP000242254">
    <property type="component" value="Unassembled WGS sequence"/>
</dbReference>
<dbReference type="InterPro" id="IPR036397">
    <property type="entry name" value="RNaseH_sf"/>
</dbReference>
<accession>A0A2G4SIP3</accession>
<organism evidence="2 3">
    <name type="scientific">Rhizopus microsporus ATCC 52813</name>
    <dbReference type="NCBI Taxonomy" id="1340429"/>
    <lineage>
        <taxon>Eukaryota</taxon>
        <taxon>Fungi</taxon>
        <taxon>Fungi incertae sedis</taxon>
        <taxon>Mucoromycota</taxon>
        <taxon>Mucoromycotina</taxon>
        <taxon>Mucoromycetes</taxon>
        <taxon>Mucorales</taxon>
        <taxon>Mucorineae</taxon>
        <taxon>Rhizopodaceae</taxon>
        <taxon>Rhizopus</taxon>
    </lineage>
</organism>
<dbReference type="GeneID" id="35445357"/>